<accession>A0ABT1J5W9</accession>
<dbReference type="EMBL" id="JAMZDX010000006">
    <property type="protein sequence ID" value="MCP2312831.1"/>
    <property type="molecule type" value="Genomic_DNA"/>
</dbReference>
<sequence length="416" mass="46098">MISNFRAPHAGLRQDGISAYCHELFSGFARSDQRRWGEVYLRGLRQADGRKTPANISEQVLGRRMVQPIQQFVNQSTWEVGDVRRRLAELVAAAAAPHAWAVDDVVFAKNGTRSAGVARQFVPAEGRTMNCQLALATSLVHPHGAQPVTWQLALPRHWDTDLELRTQAHLPEEARHLPRWQHVLDSVDEMLGWDVPSAPVLADWSSEKEVEPLLLGLEERGLGYLVEVGAGTALPACATGAQRALPVTHGAQPVRRMPATVRRRAAELADELVPQGDRAVLAWREGPTARVRHSQFLVVPLSDGRSARRGRFADLVPAAPRHLVVEWPFGRSQPRTYWVTNLPVHRLPELVALAELRGRSADTVERLHRDLGLGDFEGRSYRGWHHHVTLVAAAHGYDLLGRLADLESAHESSATG</sequence>
<dbReference type="PANTHER" id="PTHR33627">
    <property type="entry name" value="TRANSPOSASE"/>
    <property type="match status" value="1"/>
</dbReference>
<evidence type="ECO:0000313" key="3">
    <source>
        <dbReference type="Proteomes" id="UP001206483"/>
    </source>
</evidence>
<comment type="caution">
    <text evidence="2">The sequence shown here is derived from an EMBL/GenBank/DDBJ whole genome shotgun (WGS) entry which is preliminary data.</text>
</comment>
<dbReference type="PANTHER" id="PTHR33627:SF1">
    <property type="entry name" value="TRANSPOSASE"/>
    <property type="match status" value="1"/>
</dbReference>
<dbReference type="RefSeq" id="WP_253802256.1">
    <property type="nucleotide sequence ID" value="NZ_BAAAUB010000052.1"/>
</dbReference>
<evidence type="ECO:0000313" key="2">
    <source>
        <dbReference type="EMBL" id="MCP2312831.1"/>
    </source>
</evidence>
<reference evidence="2 3" key="1">
    <citation type="submission" date="2022-06" db="EMBL/GenBank/DDBJ databases">
        <title>Sequencing the genomes of 1000 actinobacteria strains.</title>
        <authorList>
            <person name="Klenk H.-P."/>
        </authorList>
    </citation>
    <scope>NUCLEOTIDE SEQUENCE [LARGE SCALE GENOMIC DNA]</scope>
    <source>
        <strain evidence="2 3">DSM 41656</strain>
    </source>
</reference>
<keyword evidence="3" id="KW-1185">Reference proteome</keyword>
<dbReference type="NCBIfam" id="NF033540">
    <property type="entry name" value="transpos_IS701"/>
    <property type="match status" value="1"/>
</dbReference>
<dbReference type="Proteomes" id="UP001206483">
    <property type="component" value="Unassembled WGS sequence"/>
</dbReference>
<proteinExistence type="predicted"/>
<evidence type="ECO:0000259" key="1">
    <source>
        <dbReference type="Pfam" id="PF13546"/>
    </source>
</evidence>
<name>A0ABT1J5W9_9ACTN</name>
<feature type="domain" description="Transposase IS701-like DDE" evidence="1">
    <location>
        <begin position="23"/>
        <end position="286"/>
    </location>
</feature>
<protein>
    <submittedName>
        <fullName evidence="2">SRSO17 transposase</fullName>
    </submittedName>
</protein>
<dbReference type="InterPro" id="IPR038721">
    <property type="entry name" value="IS701-like_DDE_dom"/>
</dbReference>
<dbReference type="Pfam" id="PF13546">
    <property type="entry name" value="DDE_5"/>
    <property type="match status" value="1"/>
</dbReference>
<dbReference type="InterPro" id="IPR039365">
    <property type="entry name" value="IS701-like"/>
</dbReference>
<organism evidence="2 3">
    <name type="scientific">Kitasatospora paracochleata</name>
    <dbReference type="NCBI Taxonomy" id="58354"/>
    <lineage>
        <taxon>Bacteria</taxon>
        <taxon>Bacillati</taxon>
        <taxon>Actinomycetota</taxon>
        <taxon>Actinomycetes</taxon>
        <taxon>Kitasatosporales</taxon>
        <taxon>Streptomycetaceae</taxon>
        <taxon>Kitasatospora</taxon>
    </lineage>
</organism>
<gene>
    <name evidence="2" type="ORF">FHR36_006012</name>
</gene>